<dbReference type="Gene3D" id="3.30.420.10">
    <property type="entry name" value="Ribonuclease H-like superfamily/Ribonuclease H"/>
    <property type="match status" value="1"/>
</dbReference>
<dbReference type="GO" id="GO:0003676">
    <property type="term" value="F:nucleic acid binding"/>
    <property type="evidence" value="ECO:0007669"/>
    <property type="project" value="InterPro"/>
</dbReference>
<dbReference type="InterPro" id="IPR038717">
    <property type="entry name" value="Tc1-like_DDE_dom"/>
</dbReference>
<reference evidence="2" key="1">
    <citation type="submission" date="2017-05" db="UniProtKB">
        <authorList>
            <consortium name="EnsemblMetazoa"/>
        </authorList>
    </citation>
    <scope>IDENTIFICATION</scope>
</reference>
<proteinExistence type="predicted"/>
<dbReference type="OMA" id="IMLESHR"/>
<feature type="domain" description="Tc1-like transposase DDE" evidence="1">
    <location>
        <begin position="29"/>
        <end position="153"/>
    </location>
</feature>
<dbReference type="InParanoid" id="A0A1X7SXC3"/>
<evidence type="ECO:0000313" key="2">
    <source>
        <dbReference type="EnsemblMetazoa" id="Aqu2.1.06810_001"/>
    </source>
</evidence>
<evidence type="ECO:0000259" key="1">
    <source>
        <dbReference type="Pfam" id="PF13358"/>
    </source>
</evidence>
<dbReference type="PANTHER" id="PTHR23022">
    <property type="entry name" value="TRANSPOSABLE ELEMENT-RELATED"/>
    <property type="match status" value="1"/>
</dbReference>
<dbReference type="EnsemblMetazoa" id="Aqu2.1.06810_001">
    <property type="protein sequence ID" value="Aqu2.1.06810_001"/>
    <property type="gene ID" value="Aqu2.1.06810"/>
</dbReference>
<organism evidence="2">
    <name type="scientific">Amphimedon queenslandica</name>
    <name type="common">Sponge</name>
    <dbReference type="NCBI Taxonomy" id="400682"/>
    <lineage>
        <taxon>Eukaryota</taxon>
        <taxon>Metazoa</taxon>
        <taxon>Porifera</taxon>
        <taxon>Demospongiae</taxon>
        <taxon>Heteroscleromorpha</taxon>
        <taxon>Haplosclerida</taxon>
        <taxon>Niphatidae</taxon>
        <taxon>Amphimedon</taxon>
    </lineage>
</organism>
<dbReference type="InterPro" id="IPR052338">
    <property type="entry name" value="Transposase_5"/>
</dbReference>
<dbReference type="InterPro" id="IPR036397">
    <property type="entry name" value="RNaseH_sf"/>
</dbReference>
<protein>
    <recommendedName>
        <fullName evidence="1">Tc1-like transposase DDE domain-containing protein</fullName>
    </recommendedName>
</protein>
<sequence length="156" mass="17857">MIRQANKEKRHCWAQDHLDDAVNNGFENVLWTDESSIMLESHRRFCCRKRGTAPKPKPRAKHPVKVHVWAGISCKGKTPIVIFEGKMNATCFIEVLNAGLVPYLNKVDSNPRFMQDNDPKHSSRRVASWMESMGINWWKTPAESPDLNPIENLGMS</sequence>
<dbReference type="PANTHER" id="PTHR23022:SF135">
    <property type="entry name" value="SI:DKEY-77F5.3"/>
    <property type="match status" value="1"/>
</dbReference>
<dbReference type="Pfam" id="PF13358">
    <property type="entry name" value="DDE_3"/>
    <property type="match status" value="1"/>
</dbReference>
<accession>A0A1X7SXC3</accession>
<name>A0A1X7SXC3_AMPQE</name>
<dbReference type="AlphaFoldDB" id="A0A1X7SXC3"/>